<dbReference type="KEGG" id="cci:CC1G_00574"/>
<accession>A8N3W2</accession>
<evidence type="ECO:0000313" key="2">
    <source>
        <dbReference type="EMBL" id="EAU92355.1"/>
    </source>
</evidence>
<gene>
    <name evidence="2" type="ORF">CC1G_00574</name>
</gene>
<dbReference type="Proteomes" id="UP000001861">
    <property type="component" value="Unassembled WGS sequence"/>
</dbReference>
<dbReference type="VEuPathDB" id="FungiDB:CC1G_00574"/>
<dbReference type="RefSeq" id="XP_001829395.1">
    <property type="nucleotide sequence ID" value="XM_001829343.1"/>
</dbReference>
<feature type="compositionally biased region" description="Polar residues" evidence="1">
    <location>
        <begin position="40"/>
        <end position="52"/>
    </location>
</feature>
<feature type="compositionally biased region" description="Low complexity" evidence="1">
    <location>
        <begin position="53"/>
        <end position="62"/>
    </location>
</feature>
<dbReference type="InParanoid" id="A8N3W2"/>
<dbReference type="EMBL" id="AACS02000001">
    <property type="protein sequence ID" value="EAU92355.1"/>
    <property type="molecule type" value="Genomic_DNA"/>
</dbReference>
<dbReference type="GeneID" id="6005824"/>
<evidence type="ECO:0000313" key="3">
    <source>
        <dbReference type="Proteomes" id="UP000001861"/>
    </source>
</evidence>
<reference evidence="2 3" key="1">
    <citation type="journal article" date="2010" name="Proc. Natl. Acad. Sci. U.S.A.">
        <title>Insights into evolution of multicellular fungi from the assembled chromosomes of the mushroom Coprinopsis cinerea (Coprinus cinereus).</title>
        <authorList>
            <person name="Stajich J.E."/>
            <person name="Wilke S.K."/>
            <person name="Ahren D."/>
            <person name="Au C.H."/>
            <person name="Birren B.W."/>
            <person name="Borodovsky M."/>
            <person name="Burns C."/>
            <person name="Canback B."/>
            <person name="Casselton L.A."/>
            <person name="Cheng C.K."/>
            <person name="Deng J."/>
            <person name="Dietrich F.S."/>
            <person name="Fargo D.C."/>
            <person name="Farman M.L."/>
            <person name="Gathman A.C."/>
            <person name="Goldberg J."/>
            <person name="Guigo R."/>
            <person name="Hoegger P.J."/>
            <person name="Hooker J.B."/>
            <person name="Huggins A."/>
            <person name="James T.Y."/>
            <person name="Kamada T."/>
            <person name="Kilaru S."/>
            <person name="Kodira C."/>
            <person name="Kues U."/>
            <person name="Kupfer D."/>
            <person name="Kwan H.S."/>
            <person name="Lomsadze A."/>
            <person name="Li W."/>
            <person name="Lilly W.W."/>
            <person name="Ma L.J."/>
            <person name="Mackey A.J."/>
            <person name="Manning G."/>
            <person name="Martin F."/>
            <person name="Muraguchi H."/>
            <person name="Natvig D.O."/>
            <person name="Palmerini H."/>
            <person name="Ramesh M.A."/>
            <person name="Rehmeyer C.J."/>
            <person name="Roe B.A."/>
            <person name="Shenoy N."/>
            <person name="Stanke M."/>
            <person name="Ter-Hovhannisyan V."/>
            <person name="Tunlid A."/>
            <person name="Velagapudi R."/>
            <person name="Vision T.J."/>
            <person name="Zeng Q."/>
            <person name="Zolan M.E."/>
            <person name="Pukkila P.J."/>
        </authorList>
    </citation>
    <scope>NUCLEOTIDE SEQUENCE [LARGE SCALE GENOMIC DNA]</scope>
    <source>
        <strain evidence="3">Okayama-7 / 130 / ATCC MYA-4618 / FGSC 9003</strain>
    </source>
</reference>
<comment type="caution">
    <text evidence="2">The sequence shown here is derived from an EMBL/GenBank/DDBJ whole genome shotgun (WGS) entry which is preliminary data.</text>
</comment>
<evidence type="ECO:0000256" key="1">
    <source>
        <dbReference type="SAM" id="MobiDB-lite"/>
    </source>
</evidence>
<protein>
    <submittedName>
        <fullName evidence="2">Uncharacterized protein</fullName>
    </submittedName>
</protein>
<sequence>MSPPSSPTFGFFPATTTAPNAFSLFGQNPRDNHAMLSSLMMSTAGSPNSTAPSSKRSSMLSLKSKDSKLSLRTLFSKKSSESLGSQ</sequence>
<keyword evidence="3" id="KW-1185">Reference proteome</keyword>
<dbReference type="AlphaFoldDB" id="A8N3W2"/>
<feature type="region of interest" description="Disordered" evidence="1">
    <location>
        <begin position="40"/>
        <end position="65"/>
    </location>
</feature>
<dbReference type="OMA" id="HAFASFH"/>
<name>A8N3W2_COPC7</name>
<proteinExistence type="predicted"/>
<organism evidence="2 3">
    <name type="scientific">Coprinopsis cinerea (strain Okayama-7 / 130 / ATCC MYA-4618 / FGSC 9003)</name>
    <name type="common">Inky cap fungus</name>
    <name type="synonym">Hormographiella aspergillata</name>
    <dbReference type="NCBI Taxonomy" id="240176"/>
    <lineage>
        <taxon>Eukaryota</taxon>
        <taxon>Fungi</taxon>
        <taxon>Dikarya</taxon>
        <taxon>Basidiomycota</taxon>
        <taxon>Agaricomycotina</taxon>
        <taxon>Agaricomycetes</taxon>
        <taxon>Agaricomycetidae</taxon>
        <taxon>Agaricales</taxon>
        <taxon>Agaricineae</taxon>
        <taxon>Psathyrellaceae</taxon>
        <taxon>Coprinopsis</taxon>
    </lineage>
</organism>